<protein>
    <submittedName>
        <fullName evidence="1">Uncharacterized protein</fullName>
    </submittedName>
</protein>
<dbReference type="EMBL" id="LAZR01041414">
    <property type="protein sequence ID" value="KKL12052.1"/>
    <property type="molecule type" value="Genomic_DNA"/>
</dbReference>
<dbReference type="AlphaFoldDB" id="A0A0F9BDW0"/>
<sequence>MEITPESPREIIKGINNCFFELEEMCHHIVSEFEKCPKVECHLYRPLSPIQNRK</sequence>
<accession>A0A0F9BDW0</accession>
<evidence type="ECO:0000313" key="1">
    <source>
        <dbReference type="EMBL" id="KKL12052.1"/>
    </source>
</evidence>
<reference evidence="1" key="1">
    <citation type="journal article" date="2015" name="Nature">
        <title>Complex archaea that bridge the gap between prokaryotes and eukaryotes.</title>
        <authorList>
            <person name="Spang A."/>
            <person name="Saw J.H."/>
            <person name="Jorgensen S.L."/>
            <person name="Zaremba-Niedzwiedzka K."/>
            <person name="Martijn J."/>
            <person name="Lind A.E."/>
            <person name="van Eijk R."/>
            <person name="Schleper C."/>
            <person name="Guy L."/>
            <person name="Ettema T.J."/>
        </authorList>
    </citation>
    <scope>NUCLEOTIDE SEQUENCE</scope>
</reference>
<gene>
    <name evidence="1" type="ORF">LCGC14_2539640</name>
</gene>
<name>A0A0F9BDW0_9ZZZZ</name>
<comment type="caution">
    <text evidence="1">The sequence shown here is derived from an EMBL/GenBank/DDBJ whole genome shotgun (WGS) entry which is preliminary data.</text>
</comment>
<proteinExistence type="predicted"/>
<organism evidence="1">
    <name type="scientific">marine sediment metagenome</name>
    <dbReference type="NCBI Taxonomy" id="412755"/>
    <lineage>
        <taxon>unclassified sequences</taxon>
        <taxon>metagenomes</taxon>
        <taxon>ecological metagenomes</taxon>
    </lineage>
</organism>